<dbReference type="EMBL" id="OE842475">
    <property type="protein sequence ID" value="CAD7600129.1"/>
    <property type="molecule type" value="Genomic_DNA"/>
</dbReference>
<keyword evidence="2" id="KW-0472">Membrane</keyword>
<protein>
    <submittedName>
        <fullName evidence="3">Uncharacterized protein</fullName>
    </submittedName>
</protein>
<feature type="region of interest" description="Disordered" evidence="1">
    <location>
        <begin position="35"/>
        <end position="74"/>
    </location>
</feature>
<proteinExistence type="predicted"/>
<evidence type="ECO:0000256" key="2">
    <source>
        <dbReference type="SAM" id="Phobius"/>
    </source>
</evidence>
<sequence length="114" mass="12525">MERREVILTAVFSTLAALASLAVLLFICYWWHHKRKRKRDEENTEDADASTPSMTTRMDGGGGGSGNSKEGRKNGFLSLRTPLISTKTLGCQPRNGPLTSYKNVRTLAEAPEGV</sequence>
<keyword evidence="2" id="KW-1133">Transmembrane helix</keyword>
<reference evidence="3" key="1">
    <citation type="submission" date="2020-11" db="EMBL/GenBank/DDBJ databases">
        <authorList>
            <person name="Tran Van P."/>
        </authorList>
    </citation>
    <scope>NUCLEOTIDE SEQUENCE</scope>
</reference>
<dbReference type="AlphaFoldDB" id="A0A7R9K2W6"/>
<gene>
    <name evidence="3" type="ORF">TGEB3V08_LOCUS7557</name>
</gene>
<feature type="transmembrane region" description="Helical" evidence="2">
    <location>
        <begin position="6"/>
        <end position="31"/>
    </location>
</feature>
<evidence type="ECO:0000313" key="3">
    <source>
        <dbReference type="EMBL" id="CAD7600129.1"/>
    </source>
</evidence>
<organism evidence="3">
    <name type="scientific">Timema genevievae</name>
    <name type="common">Walking stick</name>
    <dbReference type="NCBI Taxonomy" id="629358"/>
    <lineage>
        <taxon>Eukaryota</taxon>
        <taxon>Metazoa</taxon>
        <taxon>Ecdysozoa</taxon>
        <taxon>Arthropoda</taxon>
        <taxon>Hexapoda</taxon>
        <taxon>Insecta</taxon>
        <taxon>Pterygota</taxon>
        <taxon>Neoptera</taxon>
        <taxon>Polyneoptera</taxon>
        <taxon>Phasmatodea</taxon>
        <taxon>Timematodea</taxon>
        <taxon>Timematoidea</taxon>
        <taxon>Timematidae</taxon>
        <taxon>Timema</taxon>
    </lineage>
</organism>
<name>A0A7R9K2W6_TIMGE</name>
<keyword evidence="2" id="KW-0812">Transmembrane</keyword>
<evidence type="ECO:0000256" key="1">
    <source>
        <dbReference type="SAM" id="MobiDB-lite"/>
    </source>
</evidence>
<accession>A0A7R9K2W6</accession>